<dbReference type="SMART" id="SM01121">
    <property type="entry name" value="Dak1_2"/>
    <property type="match status" value="1"/>
</dbReference>
<feature type="domain" description="DhaL" evidence="1">
    <location>
        <begin position="9"/>
        <end position="201"/>
    </location>
</feature>
<dbReference type="Gene3D" id="1.25.40.340">
    <property type="match status" value="1"/>
</dbReference>
<accession>A0A0J6CR01</accession>
<dbReference type="Pfam" id="PF13684">
    <property type="entry name" value="FakA-like_C"/>
    <property type="match status" value="1"/>
</dbReference>
<dbReference type="GO" id="GO:0004371">
    <property type="term" value="F:glycerone kinase activity"/>
    <property type="evidence" value="ECO:0007669"/>
    <property type="project" value="InterPro"/>
</dbReference>
<dbReference type="InterPro" id="IPR033470">
    <property type="entry name" value="FakA-like_C"/>
</dbReference>
<dbReference type="AlphaFoldDB" id="A0A0J6CR01"/>
<keyword evidence="3" id="KW-1185">Reference proteome</keyword>
<dbReference type="GO" id="GO:0006071">
    <property type="term" value="P:glycerol metabolic process"/>
    <property type="evidence" value="ECO:0007669"/>
    <property type="project" value="InterPro"/>
</dbReference>
<proteinExistence type="predicted"/>
<name>A0A0J6CR01_9BACL</name>
<dbReference type="InterPro" id="IPR036117">
    <property type="entry name" value="DhaL_dom_sf"/>
</dbReference>
<evidence type="ECO:0000313" key="3">
    <source>
        <dbReference type="Proteomes" id="UP000035996"/>
    </source>
</evidence>
<dbReference type="InterPro" id="IPR050270">
    <property type="entry name" value="DegV_domain_contain"/>
</dbReference>
<dbReference type="Pfam" id="PF21645">
    <property type="entry name" value="FakA-like_M"/>
    <property type="match status" value="1"/>
</dbReference>
<dbReference type="STRING" id="157733.AB986_05435"/>
<dbReference type="PANTHER" id="PTHR33434">
    <property type="entry name" value="DEGV DOMAIN-CONTAINING PROTEIN DR_1986-RELATED"/>
    <property type="match status" value="1"/>
</dbReference>
<sequence>MTIEKINGKKFAHMVLEGANNLSKNAKMVDALNVFPVPDGDTGTNMNLTITSGATEVKTSNSDKVGEVASLFARGLLMGARGNSGVILSQLFRGFSKAVEGKSEITSVELAAALENGVDSAYKAVMKPVEGTILTVAKDAARKAVKSAKKMPDVVELMQEVVKEGKASLNRTPDLLPVLKEVGVVDSGGQGLLLIYEGFLAVLEGRETPDSSVDEEKMEELVRAEHHKSAQGHMKTEDIEFGYCTEFMVQFEGEKLKHSPYDEEAFRNELDKHGDSLLVVSDDDIVKVHMHTEYPGEIMTYAQNYGSLIKIKIENMREQHTTILNQEQSAPVKKEKPAERSKYGIITVSMGDGIATLFESLGASYVIPGGQTMNPSTEDIIRAIEEVYAENIIILPNNSNIVMTAQQAASVVEENVIVIPSKTVPQGISSLLGFNPSVDPDANEETMKDSLSAVKSGQVTFAVRDTKIDGIEIAKDDFMGISDGKIVVSEPGRLEVAKALLQSMVTEEDEIVTIIFGEDTDQKEAEALVAYVEEQFEDVEVELHEGNQPVYAYILAVE</sequence>
<evidence type="ECO:0000259" key="1">
    <source>
        <dbReference type="PROSITE" id="PS51480"/>
    </source>
</evidence>
<reference evidence="2" key="1">
    <citation type="submission" date="2015-06" db="EMBL/GenBank/DDBJ databases">
        <authorList>
            <person name="Liu B."/>
            <person name="Wang J."/>
            <person name="Zhu Y."/>
            <person name="Liu G."/>
            <person name="Chen Q."/>
            <person name="Zheng C."/>
            <person name="Che J."/>
            <person name="Ge C."/>
            <person name="Shi H."/>
            <person name="Pan Z."/>
            <person name="Liu X."/>
        </authorList>
    </citation>
    <scope>NUCLEOTIDE SEQUENCE [LARGE SCALE GENOMIC DNA]</scope>
    <source>
        <strain evidence="2">DSM 16346</strain>
    </source>
</reference>
<dbReference type="InterPro" id="IPR048394">
    <property type="entry name" value="FakA-like_M"/>
</dbReference>
<dbReference type="PATRIC" id="fig|157733.3.peg.3325"/>
<dbReference type="SUPFAM" id="SSF101473">
    <property type="entry name" value="DhaL-like"/>
    <property type="match status" value="1"/>
</dbReference>
<organism evidence="2 3">
    <name type="scientific">Guptibacillus hwajinpoensis</name>
    <dbReference type="NCBI Taxonomy" id="208199"/>
    <lineage>
        <taxon>Bacteria</taxon>
        <taxon>Bacillati</taxon>
        <taxon>Bacillota</taxon>
        <taxon>Bacilli</taxon>
        <taxon>Bacillales</taxon>
        <taxon>Guptibacillaceae</taxon>
        <taxon>Guptibacillus</taxon>
    </lineage>
</organism>
<dbReference type="NCBIfam" id="TIGR03599">
    <property type="entry name" value="YloV"/>
    <property type="match status" value="1"/>
</dbReference>
<dbReference type="InterPro" id="IPR019986">
    <property type="entry name" value="YloV-like"/>
</dbReference>
<dbReference type="EMBL" id="LELK01000001">
    <property type="protein sequence ID" value="KMM38716.1"/>
    <property type="molecule type" value="Genomic_DNA"/>
</dbReference>
<dbReference type="OrthoDB" id="9760324at2"/>
<dbReference type="RefSeq" id="WP_048309832.1">
    <property type="nucleotide sequence ID" value="NZ_CP119526.1"/>
</dbReference>
<dbReference type="SMART" id="SM01120">
    <property type="entry name" value="Dak2"/>
    <property type="match status" value="1"/>
</dbReference>
<comment type="caution">
    <text evidence="2">The sequence shown here is derived from an EMBL/GenBank/DDBJ whole genome shotgun (WGS) entry which is preliminary data.</text>
</comment>
<dbReference type="PANTHER" id="PTHR33434:SF4">
    <property type="entry name" value="PHOSPHATASE PROTEIN"/>
    <property type="match status" value="1"/>
</dbReference>
<protein>
    <recommendedName>
        <fullName evidence="1">DhaL domain-containing protein</fullName>
    </recommendedName>
</protein>
<dbReference type="Pfam" id="PF02734">
    <property type="entry name" value="Dak2"/>
    <property type="match status" value="1"/>
</dbReference>
<dbReference type="InterPro" id="IPR004007">
    <property type="entry name" value="DhaL_dom"/>
</dbReference>
<gene>
    <name evidence="2" type="ORF">AB986_05435</name>
</gene>
<evidence type="ECO:0000313" key="2">
    <source>
        <dbReference type="EMBL" id="KMM38716.1"/>
    </source>
</evidence>
<dbReference type="PROSITE" id="PS51480">
    <property type="entry name" value="DHAL"/>
    <property type="match status" value="1"/>
</dbReference>
<dbReference type="Proteomes" id="UP000035996">
    <property type="component" value="Unassembled WGS sequence"/>
</dbReference>